<dbReference type="GO" id="GO:0140290">
    <property type="term" value="P:peptidyl-serine ADP-deribosylation"/>
    <property type="evidence" value="ECO:0007669"/>
    <property type="project" value="UniProtKB-ARBA"/>
</dbReference>
<proteinExistence type="inferred from homology"/>
<evidence type="ECO:0000256" key="22">
    <source>
        <dbReference type="ARBA" id="ARBA00043187"/>
    </source>
</evidence>
<dbReference type="GO" id="GO:0046872">
    <property type="term" value="F:metal ion binding"/>
    <property type="evidence" value="ECO:0007669"/>
    <property type="project" value="UniProtKB-KW"/>
</dbReference>
<keyword evidence="16" id="KW-0539">Nucleus</keyword>
<feature type="binding site" evidence="25">
    <location>
        <position position="304"/>
    </location>
    <ligand>
        <name>Mg(2+)</name>
        <dbReference type="ChEBI" id="CHEBI:18420"/>
        <label>2</label>
    </ligand>
</feature>
<comment type="similarity">
    <text evidence="5">Belongs to the ADP-ribosylglycohydrolase family.</text>
</comment>
<dbReference type="GO" id="GO:0005634">
    <property type="term" value="C:nucleus"/>
    <property type="evidence" value="ECO:0007669"/>
    <property type="project" value="UniProtKB-SubCell"/>
</dbReference>
<evidence type="ECO:0000256" key="8">
    <source>
        <dbReference type="ARBA" id="ARBA00022454"/>
    </source>
</evidence>
<dbReference type="InterPro" id="IPR005502">
    <property type="entry name" value="Ribosyl_crysJ1"/>
</dbReference>
<keyword evidence="15" id="KW-0234">DNA repair</keyword>
<protein>
    <recommendedName>
        <fullName evidence="17">ADP-ribosylhydrolase ARH3</fullName>
        <ecNumber evidence="7">3.2.1.143</ecNumber>
    </recommendedName>
    <alternativeName>
        <fullName evidence="18">ADP-ribose glycohydrolase ARH3</fullName>
    </alternativeName>
    <alternativeName>
        <fullName evidence="19">ADP-ribosylhydrolase 3</fullName>
    </alternativeName>
    <alternativeName>
        <fullName evidence="22">O-acetyl-ADP-ribose deacetylase ARH3</fullName>
    </alternativeName>
    <alternativeName>
        <fullName evidence="23">Poly(ADP-ribose) glycohydrolase ARH3</fullName>
    </alternativeName>
    <alternativeName>
        <fullName evidence="21">[Protein ADP-ribosylarginine] hydrolase-like protein 2</fullName>
    </alternativeName>
    <alternativeName>
        <fullName evidence="20">[Protein ADP-ribosylserine] hydrolase</fullName>
    </alternativeName>
</protein>
<gene>
    <name evidence="27" type="primary">LOC107270377</name>
</gene>
<dbReference type="Gene3D" id="1.10.4080.10">
    <property type="entry name" value="ADP-ribosylation/Crystallin J1"/>
    <property type="match status" value="1"/>
</dbReference>
<keyword evidence="13 25" id="KW-0460">Magnesium</keyword>
<dbReference type="GO" id="GO:0005759">
    <property type="term" value="C:mitochondrial matrix"/>
    <property type="evidence" value="ECO:0007669"/>
    <property type="project" value="UniProtKB-SubCell"/>
</dbReference>
<keyword evidence="26" id="KW-1185">Reference proteome</keyword>
<evidence type="ECO:0000256" key="7">
    <source>
        <dbReference type="ARBA" id="ARBA00012255"/>
    </source>
</evidence>
<dbReference type="EC" id="3.2.1.143" evidence="7"/>
<keyword evidence="11" id="KW-0227">DNA damage</keyword>
<evidence type="ECO:0000256" key="24">
    <source>
        <dbReference type="ARBA" id="ARBA00049015"/>
    </source>
</evidence>
<feature type="binding site" evidence="25">
    <location>
        <position position="302"/>
    </location>
    <ligand>
        <name>Mg(2+)</name>
        <dbReference type="ChEBI" id="CHEBI:18420"/>
        <label>2</label>
    </ligand>
</feature>
<keyword evidence="10 25" id="KW-0479">Metal-binding</keyword>
<feature type="binding site" evidence="25">
    <location>
        <position position="66"/>
    </location>
    <ligand>
        <name>Mg(2+)</name>
        <dbReference type="ChEBI" id="CHEBI:18420"/>
        <label>1</label>
    </ligand>
</feature>
<evidence type="ECO:0000256" key="19">
    <source>
        <dbReference type="ARBA" id="ARBA00042471"/>
    </source>
</evidence>
<evidence type="ECO:0000256" key="18">
    <source>
        <dbReference type="ARBA" id="ARBA00042398"/>
    </source>
</evidence>
<dbReference type="RefSeq" id="XP_015600814.1">
    <property type="nucleotide sequence ID" value="XM_015745328.2"/>
</dbReference>
<evidence type="ECO:0000256" key="3">
    <source>
        <dbReference type="ARBA" id="ARBA00004305"/>
    </source>
</evidence>
<dbReference type="GO" id="GO:0005694">
    <property type="term" value="C:chromosome"/>
    <property type="evidence" value="ECO:0007669"/>
    <property type="project" value="UniProtKB-SubCell"/>
</dbReference>
<feature type="binding site" evidence="25">
    <location>
        <position position="64"/>
    </location>
    <ligand>
        <name>Mg(2+)</name>
        <dbReference type="ChEBI" id="CHEBI:18420"/>
        <label>1</label>
    </ligand>
</feature>
<evidence type="ECO:0000256" key="9">
    <source>
        <dbReference type="ARBA" id="ARBA00022490"/>
    </source>
</evidence>
<reference evidence="27" key="1">
    <citation type="submission" date="2025-08" db="UniProtKB">
        <authorList>
            <consortium name="RefSeq"/>
        </authorList>
    </citation>
    <scope>IDENTIFICATION</scope>
</reference>
<evidence type="ECO:0000256" key="17">
    <source>
        <dbReference type="ARBA" id="ARBA00041057"/>
    </source>
</evidence>
<evidence type="ECO:0000256" key="25">
    <source>
        <dbReference type="PIRSR" id="PIRSR605502-1"/>
    </source>
</evidence>
<comment type="catalytic activity">
    <reaction evidence="24">
        <text>alpha-NAD(+) + H2O = ADP-D-ribose + nicotinamide + H(+)</text>
        <dbReference type="Rhea" id="RHEA:68792"/>
        <dbReference type="ChEBI" id="CHEBI:15377"/>
        <dbReference type="ChEBI" id="CHEBI:15378"/>
        <dbReference type="ChEBI" id="CHEBI:17154"/>
        <dbReference type="ChEBI" id="CHEBI:57967"/>
        <dbReference type="ChEBI" id="CHEBI:77017"/>
    </reaction>
</comment>
<name>A0AAJ7C391_CEPCN</name>
<evidence type="ECO:0000256" key="10">
    <source>
        <dbReference type="ARBA" id="ARBA00022723"/>
    </source>
</evidence>
<evidence type="ECO:0000256" key="20">
    <source>
        <dbReference type="ARBA" id="ARBA00042722"/>
    </source>
</evidence>
<evidence type="ECO:0000256" key="15">
    <source>
        <dbReference type="ARBA" id="ARBA00023204"/>
    </source>
</evidence>
<dbReference type="GeneID" id="107270377"/>
<keyword evidence="14" id="KW-0496">Mitochondrion</keyword>
<dbReference type="Pfam" id="PF03747">
    <property type="entry name" value="ADP_ribosyl_GH"/>
    <property type="match status" value="1"/>
</dbReference>
<evidence type="ECO:0000256" key="1">
    <source>
        <dbReference type="ARBA" id="ARBA00004123"/>
    </source>
</evidence>
<evidence type="ECO:0000313" key="27">
    <source>
        <dbReference type="RefSeq" id="XP_015600814.1"/>
    </source>
</evidence>
<dbReference type="Proteomes" id="UP000694920">
    <property type="component" value="Unplaced"/>
</dbReference>
<feature type="binding site" evidence="25">
    <location>
        <position position="305"/>
    </location>
    <ligand>
        <name>Mg(2+)</name>
        <dbReference type="ChEBI" id="CHEBI:18420"/>
        <label>2</label>
    </ligand>
</feature>
<dbReference type="InterPro" id="IPR036705">
    <property type="entry name" value="Ribosyl_crysJ1_sf"/>
</dbReference>
<evidence type="ECO:0000256" key="6">
    <source>
        <dbReference type="ARBA" id="ARBA00011245"/>
    </source>
</evidence>
<evidence type="ECO:0000256" key="16">
    <source>
        <dbReference type="ARBA" id="ARBA00023242"/>
    </source>
</evidence>
<evidence type="ECO:0000256" key="23">
    <source>
        <dbReference type="ARBA" id="ARBA00043193"/>
    </source>
</evidence>
<evidence type="ECO:0000256" key="12">
    <source>
        <dbReference type="ARBA" id="ARBA00022801"/>
    </source>
</evidence>
<keyword evidence="12" id="KW-0378">Hydrolase</keyword>
<organism evidence="26 27">
    <name type="scientific">Cephus cinctus</name>
    <name type="common">Wheat stem sawfly</name>
    <dbReference type="NCBI Taxonomy" id="211228"/>
    <lineage>
        <taxon>Eukaryota</taxon>
        <taxon>Metazoa</taxon>
        <taxon>Ecdysozoa</taxon>
        <taxon>Arthropoda</taxon>
        <taxon>Hexapoda</taxon>
        <taxon>Insecta</taxon>
        <taxon>Pterygota</taxon>
        <taxon>Neoptera</taxon>
        <taxon>Endopterygota</taxon>
        <taxon>Hymenoptera</taxon>
        <taxon>Cephoidea</taxon>
        <taxon>Cephidae</taxon>
        <taxon>Cephus</taxon>
    </lineage>
</organism>
<comment type="subcellular location">
    <subcellularLocation>
        <location evidence="2">Chromosome</location>
    </subcellularLocation>
    <subcellularLocation>
        <location evidence="4">Cytoplasm</location>
    </subcellularLocation>
    <subcellularLocation>
        <location evidence="3">Mitochondrion matrix</location>
    </subcellularLocation>
    <subcellularLocation>
        <location evidence="1">Nucleus</location>
    </subcellularLocation>
</comment>
<dbReference type="FunFam" id="1.10.4080.10:FF:000001">
    <property type="entry name" value="ADP-ribose glycohydrolase ARH3"/>
    <property type="match status" value="1"/>
</dbReference>
<dbReference type="SUPFAM" id="SSF101478">
    <property type="entry name" value="ADP-ribosylglycohydrolase"/>
    <property type="match status" value="1"/>
</dbReference>
<dbReference type="PANTHER" id="PTHR16222">
    <property type="entry name" value="ADP-RIBOSYLGLYCOHYDROLASE"/>
    <property type="match status" value="1"/>
</dbReference>
<dbReference type="GO" id="GO:0004649">
    <property type="term" value="F:poly(ADP-ribose) glycohydrolase activity"/>
    <property type="evidence" value="ECO:0007669"/>
    <property type="project" value="UniProtKB-EC"/>
</dbReference>
<dbReference type="AlphaFoldDB" id="A0AAJ7C391"/>
<accession>A0AAJ7C391</accession>
<comment type="cofactor">
    <cofactor evidence="25">
        <name>Mg(2+)</name>
        <dbReference type="ChEBI" id="CHEBI:18420"/>
    </cofactor>
    <text evidence="25">Binds 2 magnesium ions per subunit.</text>
</comment>
<evidence type="ECO:0000256" key="21">
    <source>
        <dbReference type="ARBA" id="ARBA00042850"/>
    </source>
</evidence>
<keyword evidence="9" id="KW-0963">Cytoplasm</keyword>
<dbReference type="PANTHER" id="PTHR16222:SF24">
    <property type="entry name" value="ADP-RIBOSYLHYDROLASE ARH3"/>
    <property type="match status" value="1"/>
</dbReference>
<evidence type="ECO:0000256" key="13">
    <source>
        <dbReference type="ARBA" id="ARBA00022842"/>
    </source>
</evidence>
<evidence type="ECO:0000313" key="26">
    <source>
        <dbReference type="Proteomes" id="UP000694920"/>
    </source>
</evidence>
<dbReference type="KEGG" id="ccin:107270377"/>
<evidence type="ECO:0000256" key="11">
    <source>
        <dbReference type="ARBA" id="ARBA00022763"/>
    </source>
</evidence>
<sequence length="351" mass="38778">MAKIDLTLLKSKFRGSMLGVLTGDCLGHPYEGDELLTSGMKIILQKYFDKLEGPPYKAPAMQFTDDSVMTRSIAQSLIEKRQLDLLDIAKRFVKSYYEEPNRGYGPAVMTVFEKLRANRFSDLFTPAKEQFNGQGSWGNGGAMRITPIALFSHQNIDLLLEMTRKETQLTHTNKIGVDGAILQAIAIRQSLLLNPDNELDVKQFIDDLISQMDTIEFDEEGLGLVEPKPYKIQLSLVKTLISEGEAANAEKVVQKLGTSVAALYSVPTAIYCFLRAQNQIEGIITDNPFRRTIQYAISLGGDTDTIGGMAGALAGAFYGDKIINPAILKHLEASEEFQLLGEKLSDVTLSQ</sequence>
<evidence type="ECO:0000256" key="5">
    <source>
        <dbReference type="ARBA" id="ARBA00010702"/>
    </source>
</evidence>
<dbReference type="InterPro" id="IPR050792">
    <property type="entry name" value="ADP-ribosylglycohydrolase"/>
</dbReference>
<dbReference type="GO" id="GO:0006281">
    <property type="term" value="P:DNA repair"/>
    <property type="evidence" value="ECO:0007669"/>
    <property type="project" value="UniProtKB-KW"/>
</dbReference>
<evidence type="ECO:0000256" key="4">
    <source>
        <dbReference type="ARBA" id="ARBA00004496"/>
    </source>
</evidence>
<evidence type="ECO:0000256" key="14">
    <source>
        <dbReference type="ARBA" id="ARBA00023128"/>
    </source>
</evidence>
<evidence type="ECO:0000256" key="2">
    <source>
        <dbReference type="ARBA" id="ARBA00004286"/>
    </source>
</evidence>
<comment type="subunit">
    <text evidence="6">Monomer.</text>
</comment>
<feature type="binding site" evidence="25">
    <location>
        <position position="65"/>
    </location>
    <ligand>
        <name>Mg(2+)</name>
        <dbReference type="ChEBI" id="CHEBI:18420"/>
        <label>1</label>
    </ligand>
</feature>
<keyword evidence="8" id="KW-0158">Chromosome</keyword>